<proteinExistence type="inferred from homology"/>
<evidence type="ECO:0000256" key="2">
    <source>
        <dbReference type="ARBA" id="ARBA00009009"/>
    </source>
</evidence>
<dbReference type="PANTHER" id="PTHR35333:SF3">
    <property type="entry name" value="BETA-LACTAMASE-TYPE TRANSPEPTIDASE FOLD CONTAINING PROTEIN"/>
    <property type="match status" value="1"/>
</dbReference>
<name>A0A1T4SYN8_9HYPH</name>
<dbReference type="InterPro" id="IPR023650">
    <property type="entry name" value="Beta-lactam_class-A_AS"/>
</dbReference>
<dbReference type="AlphaFoldDB" id="A0A1T4SYN8"/>
<organism evidence="10 11">
    <name type="scientific">Consotaella salsifontis</name>
    <dbReference type="NCBI Taxonomy" id="1365950"/>
    <lineage>
        <taxon>Bacteria</taxon>
        <taxon>Pseudomonadati</taxon>
        <taxon>Pseudomonadota</taxon>
        <taxon>Alphaproteobacteria</taxon>
        <taxon>Hyphomicrobiales</taxon>
        <taxon>Aurantimonadaceae</taxon>
        <taxon>Consotaella</taxon>
    </lineage>
</organism>
<dbReference type="GO" id="GO:0030655">
    <property type="term" value="P:beta-lactam antibiotic catabolic process"/>
    <property type="evidence" value="ECO:0007669"/>
    <property type="project" value="InterPro"/>
</dbReference>
<protein>
    <recommendedName>
        <fullName evidence="3 6">Beta-lactamase</fullName>
        <ecNumber evidence="3 6">3.5.2.6</ecNumber>
    </recommendedName>
</protein>
<keyword evidence="5 6" id="KW-0046">Antibiotic resistance</keyword>
<dbReference type="InterPro" id="IPR012338">
    <property type="entry name" value="Beta-lactam/transpept-like"/>
</dbReference>
<evidence type="ECO:0000256" key="7">
    <source>
        <dbReference type="SAM" id="MobiDB-lite"/>
    </source>
</evidence>
<comment type="catalytic activity">
    <reaction evidence="1 6">
        <text>a beta-lactam + H2O = a substituted beta-amino acid</text>
        <dbReference type="Rhea" id="RHEA:20401"/>
        <dbReference type="ChEBI" id="CHEBI:15377"/>
        <dbReference type="ChEBI" id="CHEBI:35627"/>
        <dbReference type="ChEBI" id="CHEBI:140347"/>
        <dbReference type="EC" id="3.5.2.6"/>
    </reaction>
</comment>
<keyword evidence="8" id="KW-0732">Signal</keyword>
<dbReference type="GO" id="GO:0046677">
    <property type="term" value="P:response to antibiotic"/>
    <property type="evidence" value="ECO:0007669"/>
    <property type="project" value="UniProtKB-UniRule"/>
</dbReference>
<keyword evidence="11" id="KW-1185">Reference proteome</keyword>
<dbReference type="NCBIfam" id="NF033103">
    <property type="entry name" value="bla_class_A"/>
    <property type="match status" value="1"/>
</dbReference>
<accession>A0A1T4SYN8</accession>
<dbReference type="EMBL" id="FUXL01000016">
    <property type="protein sequence ID" value="SKA33374.1"/>
    <property type="molecule type" value="Genomic_DNA"/>
</dbReference>
<sequence length="296" mass="31110">MTIRFKAMFASCAIIPMLLGSMDGALAEESQSDKVIATAVAEVERTLDARVGVAVLDTGTGHHWSHRGAERFPMASTSKAFACATLLKEVDAGRKSLDETVAVEKDDILSYAPVTKDKVGEKMSLGALCEAATGQSDNTAINLALEAIGGPAKVTAFIREIGDTETRLDRTEPELNEGTPGDPRDTTTPEAAVASLKALVLGDALSEKSRAQLETWLENDKVAGPLLRASIPTGWRIADRSGAGGHGTRGIVATIWPPKRSPVVVAVYLTETDADMDKRNAAIAAIGSALVKSLGD</sequence>
<comment type="similarity">
    <text evidence="2 6">Belongs to the class-A beta-lactamase family.</text>
</comment>
<feature type="region of interest" description="Disordered" evidence="7">
    <location>
        <begin position="165"/>
        <end position="188"/>
    </location>
</feature>
<dbReference type="Gene3D" id="3.40.710.10">
    <property type="entry name" value="DD-peptidase/beta-lactamase superfamily"/>
    <property type="match status" value="1"/>
</dbReference>
<evidence type="ECO:0000313" key="10">
    <source>
        <dbReference type="EMBL" id="SKA33374.1"/>
    </source>
</evidence>
<evidence type="ECO:0000313" key="11">
    <source>
        <dbReference type="Proteomes" id="UP000190135"/>
    </source>
</evidence>
<evidence type="ECO:0000256" key="6">
    <source>
        <dbReference type="RuleBase" id="RU361140"/>
    </source>
</evidence>
<keyword evidence="4 6" id="KW-0378">Hydrolase</keyword>
<evidence type="ECO:0000256" key="5">
    <source>
        <dbReference type="ARBA" id="ARBA00023251"/>
    </source>
</evidence>
<dbReference type="STRING" id="1365950.SAMN05428963_1167"/>
<feature type="domain" description="Beta-lactamase class A catalytic" evidence="9">
    <location>
        <begin position="52"/>
        <end position="268"/>
    </location>
</feature>
<feature type="signal peptide" evidence="8">
    <location>
        <begin position="1"/>
        <end position="27"/>
    </location>
</feature>
<evidence type="ECO:0000256" key="3">
    <source>
        <dbReference type="ARBA" id="ARBA00012865"/>
    </source>
</evidence>
<dbReference type="InterPro" id="IPR000871">
    <property type="entry name" value="Beta-lactam_class-A"/>
</dbReference>
<dbReference type="InterPro" id="IPR045155">
    <property type="entry name" value="Beta-lactam_cat"/>
</dbReference>
<dbReference type="SUPFAM" id="SSF56601">
    <property type="entry name" value="beta-lactamase/transpeptidase-like"/>
    <property type="match status" value="1"/>
</dbReference>
<evidence type="ECO:0000256" key="4">
    <source>
        <dbReference type="ARBA" id="ARBA00022801"/>
    </source>
</evidence>
<dbReference type="Pfam" id="PF13354">
    <property type="entry name" value="Beta-lactamase2"/>
    <property type="match status" value="1"/>
</dbReference>
<dbReference type="PRINTS" id="PR00118">
    <property type="entry name" value="BLACTAMASEA"/>
</dbReference>
<dbReference type="PANTHER" id="PTHR35333">
    <property type="entry name" value="BETA-LACTAMASE"/>
    <property type="match status" value="1"/>
</dbReference>
<dbReference type="Proteomes" id="UP000190135">
    <property type="component" value="Unassembled WGS sequence"/>
</dbReference>
<evidence type="ECO:0000259" key="9">
    <source>
        <dbReference type="Pfam" id="PF13354"/>
    </source>
</evidence>
<evidence type="ECO:0000256" key="1">
    <source>
        <dbReference type="ARBA" id="ARBA00001526"/>
    </source>
</evidence>
<feature type="chain" id="PRO_5012120301" description="Beta-lactamase" evidence="8">
    <location>
        <begin position="28"/>
        <end position="296"/>
    </location>
</feature>
<gene>
    <name evidence="10" type="ORF">SAMN05428963_1167</name>
</gene>
<dbReference type="PROSITE" id="PS00146">
    <property type="entry name" value="BETA_LACTAMASE_A"/>
    <property type="match status" value="1"/>
</dbReference>
<reference evidence="10 11" key="1">
    <citation type="submission" date="2017-02" db="EMBL/GenBank/DDBJ databases">
        <authorList>
            <person name="Peterson S.W."/>
        </authorList>
    </citation>
    <scope>NUCLEOTIDE SEQUENCE [LARGE SCALE GENOMIC DNA]</scope>
    <source>
        <strain evidence="10 11">USBA 369</strain>
    </source>
</reference>
<dbReference type="GO" id="GO:0008800">
    <property type="term" value="F:beta-lactamase activity"/>
    <property type="evidence" value="ECO:0007669"/>
    <property type="project" value="UniProtKB-UniRule"/>
</dbReference>
<dbReference type="EC" id="3.5.2.6" evidence="3 6"/>
<evidence type="ECO:0000256" key="8">
    <source>
        <dbReference type="SAM" id="SignalP"/>
    </source>
</evidence>